<dbReference type="RefSeq" id="WP_028124133.1">
    <property type="nucleotide sequence ID" value="NZ_CP024964.1"/>
</dbReference>
<gene>
    <name evidence="1" type="ORF">EMELA_v1c04930</name>
</gene>
<dbReference type="EMBL" id="CP024964">
    <property type="protein sequence ID" value="ATZ18033.1"/>
    <property type="molecule type" value="Genomic_DNA"/>
</dbReference>
<organism evidence="1 2">
    <name type="scientific">Mesoplasma melaleucae</name>
    <dbReference type="NCBI Taxonomy" id="81459"/>
    <lineage>
        <taxon>Bacteria</taxon>
        <taxon>Bacillati</taxon>
        <taxon>Mycoplasmatota</taxon>
        <taxon>Mollicutes</taxon>
        <taxon>Entomoplasmatales</taxon>
        <taxon>Entomoplasmataceae</taxon>
        <taxon>Mesoplasma</taxon>
    </lineage>
</organism>
<dbReference type="AlphaFoldDB" id="A0A2K8NZH6"/>
<evidence type="ECO:0000313" key="2">
    <source>
        <dbReference type="Proteomes" id="UP000231896"/>
    </source>
</evidence>
<keyword evidence="2" id="KW-1185">Reference proteome</keyword>
<proteinExistence type="predicted"/>
<protein>
    <submittedName>
        <fullName evidence="1">Uncharacterized protein</fullName>
    </submittedName>
</protein>
<name>A0A2K8NZH6_9MOLU</name>
<accession>A0A2K8NZH6</accession>
<reference evidence="1 2" key="1">
    <citation type="submission" date="2017-11" db="EMBL/GenBank/DDBJ databases">
        <title>Genome sequence of Entomoplasma melaleucae M1 (ATCC 49191).</title>
        <authorList>
            <person name="Lo W.-S."/>
            <person name="Gasparich G.E."/>
            <person name="Kuo C.-H."/>
        </authorList>
    </citation>
    <scope>NUCLEOTIDE SEQUENCE [LARGE SCALE GENOMIC DNA]</scope>
    <source>
        <strain evidence="1 2">M1</strain>
    </source>
</reference>
<dbReference type="KEGG" id="eml:EMELA_v1c04930"/>
<sequence length="161" mass="18606">MDKNQKVTLLNNNENKIIKSKFAFFDNKIFLADSLWNKVEYFDKTSNTYVQLDIPNNKVKIKDMIVNNNKTIYLIWFFKISKLKISNSAVAKDTIISSNTNNFNKLISLNDQLLVSTLKGTSKLYKITSDKQTVSLSTDTFSSDIDLMYVAIIDYMLLQYN</sequence>
<evidence type="ECO:0000313" key="1">
    <source>
        <dbReference type="EMBL" id="ATZ18033.1"/>
    </source>
</evidence>
<dbReference type="Proteomes" id="UP000231896">
    <property type="component" value="Chromosome"/>
</dbReference>